<evidence type="ECO:0000313" key="1">
    <source>
        <dbReference type="EMBL" id="MFC0206437.1"/>
    </source>
</evidence>
<dbReference type="RefSeq" id="WP_379489057.1">
    <property type="nucleotide sequence ID" value="NZ_JBHLWK010000027.1"/>
</dbReference>
<name>A0ABV6D1B6_9SPHN</name>
<proteinExistence type="predicted"/>
<organism evidence="1 2">
    <name type="scientific">Novosphingobium soli</name>
    <dbReference type="NCBI Taxonomy" id="574956"/>
    <lineage>
        <taxon>Bacteria</taxon>
        <taxon>Pseudomonadati</taxon>
        <taxon>Pseudomonadota</taxon>
        <taxon>Alphaproteobacteria</taxon>
        <taxon>Sphingomonadales</taxon>
        <taxon>Sphingomonadaceae</taxon>
        <taxon>Novosphingobium</taxon>
    </lineage>
</organism>
<reference evidence="1 2" key="1">
    <citation type="submission" date="2024-09" db="EMBL/GenBank/DDBJ databases">
        <authorList>
            <person name="Sun Q."/>
            <person name="Mori K."/>
        </authorList>
    </citation>
    <scope>NUCLEOTIDE SEQUENCE [LARGE SCALE GENOMIC DNA]</scope>
    <source>
        <strain evidence="1 2">CCM 7706</strain>
    </source>
</reference>
<evidence type="ECO:0008006" key="3">
    <source>
        <dbReference type="Google" id="ProtNLM"/>
    </source>
</evidence>
<protein>
    <recommendedName>
        <fullName evidence="3">Phage holin family protein</fullName>
    </recommendedName>
</protein>
<dbReference type="Proteomes" id="UP001589798">
    <property type="component" value="Unassembled WGS sequence"/>
</dbReference>
<evidence type="ECO:0000313" key="2">
    <source>
        <dbReference type="Proteomes" id="UP001589798"/>
    </source>
</evidence>
<accession>A0ABV6D1B6</accession>
<comment type="caution">
    <text evidence="1">The sequence shown here is derived from an EMBL/GenBank/DDBJ whole genome shotgun (WGS) entry which is preliminary data.</text>
</comment>
<sequence length="114" mass="12302">MDLRTILHLAFDHCAEAVGSLTPSLIGSAVAQAWKPAMSWRDRMLQWLVGSTVSYYATLAIVAVTDWNGFVAQSIAFGIALLAFDATPRVVKAAIDTLVSLPGRIADRFLPKKG</sequence>
<gene>
    <name evidence="1" type="ORF">ACFFJC_19400</name>
</gene>
<dbReference type="EMBL" id="JBHLWK010000027">
    <property type="protein sequence ID" value="MFC0206437.1"/>
    <property type="molecule type" value="Genomic_DNA"/>
</dbReference>
<keyword evidence="2" id="KW-1185">Reference proteome</keyword>